<evidence type="ECO:0000256" key="3">
    <source>
        <dbReference type="ARBA" id="ARBA00022801"/>
    </source>
</evidence>
<protein>
    <recommendedName>
        <fullName evidence="2">chitinase</fullName>
        <ecNumber evidence="2">3.2.1.14</ecNumber>
    </recommendedName>
</protein>
<dbReference type="SMART" id="SM00636">
    <property type="entry name" value="Glyco_18"/>
    <property type="match status" value="1"/>
</dbReference>
<dbReference type="SUPFAM" id="SSF51445">
    <property type="entry name" value="(Trans)glycosidases"/>
    <property type="match status" value="1"/>
</dbReference>
<feature type="region of interest" description="Disordered" evidence="8">
    <location>
        <begin position="164"/>
        <end position="186"/>
    </location>
</feature>
<dbReference type="EMBL" id="SLUN01000023">
    <property type="protein sequence ID" value="TCL62766.1"/>
    <property type="molecule type" value="Genomic_DNA"/>
</dbReference>
<dbReference type="GO" id="GO:0006032">
    <property type="term" value="P:chitin catabolic process"/>
    <property type="evidence" value="ECO:0007669"/>
    <property type="project" value="UniProtKB-KW"/>
</dbReference>
<feature type="domain" description="GH18" evidence="10">
    <location>
        <begin position="33"/>
        <end position="423"/>
    </location>
</feature>
<evidence type="ECO:0000256" key="4">
    <source>
        <dbReference type="ARBA" id="ARBA00023024"/>
    </source>
</evidence>
<dbReference type="PROSITE" id="PS51910">
    <property type="entry name" value="GH18_2"/>
    <property type="match status" value="1"/>
</dbReference>
<dbReference type="Gene3D" id="3.20.20.80">
    <property type="entry name" value="Glycosidases"/>
    <property type="match status" value="1"/>
</dbReference>
<feature type="compositionally biased region" description="Basic and acidic residues" evidence="8">
    <location>
        <begin position="164"/>
        <end position="177"/>
    </location>
</feature>
<keyword evidence="4" id="KW-0624">Polysaccharide degradation</keyword>
<dbReference type="InterPro" id="IPR001579">
    <property type="entry name" value="Glyco_hydro_18_chit_AS"/>
</dbReference>
<dbReference type="GO" id="GO:0008843">
    <property type="term" value="F:endochitinase activity"/>
    <property type="evidence" value="ECO:0007669"/>
    <property type="project" value="UniProtKB-EC"/>
</dbReference>
<dbReference type="SUPFAM" id="SSF54556">
    <property type="entry name" value="Chitinase insertion domain"/>
    <property type="match status" value="1"/>
</dbReference>
<keyword evidence="4" id="KW-0119">Carbohydrate metabolism</keyword>
<comment type="similarity">
    <text evidence="7">Belongs to the glycosyl hydrolase 18 family.</text>
</comment>
<evidence type="ECO:0000313" key="11">
    <source>
        <dbReference type="EMBL" id="TCL62766.1"/>
    </source>
</evidence>
<dbReference type="GO" id="GO:0008061">
    <property type="term" value="F:chitin binding"/>
    <property type="evidence" value="ECO:0007669"/>
    <property type="project" value="InterPro"/>
</dbReference>
<dbReference type="InterPro" id="IPR050314">
    <property type="entry name" value="Glycosyl_Hydrlase_18"/>
</dbReference>
<accession>A0A4R1RAM5</accession>
<dbReference type="Gene3D" id="3.10.50.10">
    <property type="match status" value="1"/>
</dbReference>
<evidence type="ECO:0000259" key="10">
    <source>
        <dbReference type="PROSITE" id="PS51910"/>
    </source>
</evidence>
<gene>
    <name evidence="11" type="ORF">EDC14_102345</name>
</gene>
<feature type="chain" id="PRO_5039179587" description="chitinase" evidence="9">
    <location>
        <begin position="20"/>
        <end position="423"/>
    </location>
</feature>
<evidence type="ECO:0000256" key="2">
    <source>
        <dbReference type="ARBA" id="ARBA00012729"/>
    </source>
</evidence>
<evidence type="ECO:0000256" key="7">
    <source>
        <dbReference type="RuleBase" id="RU004453"/>
    </source>
</evidence>
<dbReference type="InterPro" id="IPR011583">
    <property type="entry name" value="Chitinase_II/V-like_cat"/>
</dbReference>
<comment type="catalytic activity">
    <reaction evidence="1">
        <text>Random endo-hydrolysis of N-acetyl-beta-D-glucosaminide (1-&gt;4)-beta-linkages in chitin and chitodextrins.</text>
        <dbReference type="EC" id="3.2.1.14"/>
    </reaction>
</comment>
<comment type="caution">
    <text evidence="11">The sequence shown here is derived from an EMBL/GenBank/DDBJ whole genome shotgun (WGS) entry which is preliminary data.</text>
</comment>
<dbReference type="RefSeq" id="WP_165908096.1">
    <property type="nucleotide sequence ID" value="NZ_SLUN01000023.1"/>
</dbReference>
<organism evidence="11 12">
    <name type="scientific">Hydrogenispora ethanolica</name>
    <dbReference type="NCBI Taxonomy" id="1082276"/>
    <lineage>
        <taxon>Bacteria</taxon>
        <taxon>Bacillati</taxon>
        <taxon>Bacillota</taxon>
        <taxon>Hydrogenispora</taxon>
    </lineage>
</organism>
<keyword evidence="9" id="KW-0732">Signal</keyword>
<dbReference type="CDD" id="cd06548">
    <property type="entry name" value="GH18_chitinase"/>
    <property type="match status" value="1"/>
</dbReference>
<reference evidence="11 12" key="1">
    <citation type="submission" date="2019-03" db="EMBL/GenBank/DDBJ databases">
        <title>Genomic Encyclopedia of Type Strains, Phase IV (KMG-IV): sequencing the most valuable type-strain genomes for metagenomic binning, comparative biology and taxonomic classification.</title>
        <authorList>
            <person name="Goeker M."/>
        </authorList>
    </citation>
    <scope>NUCLEOTIDE SEQUENCE [LARGE SCALE GENOMIC DNA]</scope>
    <source>
        <strain evidence="11 12">LX-B</strain>
    </source>
</reference>
<dbReference type="Proteomes" id="UP000295008">
    <property type="component" value="Unassembled WGS sequence"/>
</dbReference>
<evidence type="ECO:0000256" key="8">
    <source>
        <dbReference type="SAM" id="MobiDB-lite"/>
    </source>
</evidence>
<dbReference type="InterPro" id="IPR017853">
    <property type="entry name" value="GH"/>
</dbReference>
<evidence type="ECO:0000256" key="5">
    <source>
        <dbReference type="ARBA" id="ARBA00023295"/>
    </source>
</evidence>
<dbReference type="Pfam" id="PF00704">
    <property type="entry name" value="Glyco_hydro_18"/>
    <property type="match status" value="1"/>
</dbReference>
<evidence type="ECO:0000256" key="6">
    <source>
        <dbReference type="RuleBase" id="RU000489"/>
    </source>
</evidence>
<sequence length="423" mass="47364">MLKNFSSIVWGLSLLSVFAAGSGALGAEGAPQKRFVVYFTNWSGYSAVHQKFEVGKIPWDKVTHINHAFMTVGKDFRLAYTDDWADTKMQFNGLSGHLANYEYYKKKYPDVKVLISVGGWTRGENFHAMAATETGRETFARSCLDFLKRHPYIDGVDIDWEYPGVDRDRDPRDENDRGCPGGPEGGHDFTLLLKTLRETFDGNGMAEKLLTIAAPAGYDKIALLETGEFIRYIDFMNVMTYDFHNGGNVTNHHAALYSNPDDPSETEPVDVKNRYNCDAIIKYLTGECGIPGAKINLGVPYYSHGWKGVKEGSGTDGLFAAADGPSTGSWDNPKAPGGVQPYFKLRELEKAKGYQKYRDECARVPWLYSPQKGEMYTYDDEISIAEKCDYVNANGLGGVMVWEIDGDDKQFTLTNTIYRKLFQ</sequence>
<dbReference type="InterPro" id="IPR001223">
    <property type="entry name" value="Glyco_hydro18_cat"/>
</dbReference>
<keyword evidence="12" id="KW-1185">Reference proteome</keyword>
<dbReference type="PANTHER" id="PTHR11177">
    <property type="entry name" value="CHITINASE"/>
    <property type="match status" value="1"/>
</dbReference>
<keyword evidence="4" id="KW-0146">Chitin degradation</keyword>
<keyword evidence="5 6" id="KW-0326">Glycosidase</keyword>
<keyword evidence="3 6" id="KW-0378">Hydrolase</keyword>
<feature type="signal peptide" evidence="9">
    <location>
        <begin position="1"/>
        <end position="19"/>
    </location>
</feature>
<name>A0A4R1RAM5_HYDET</name>
<evidence type="ECO:0000313" key="12">
    <source>
        <dbReference type="Proteomes" id="UP000295008"/>
    </source>
</evidence>
<evidence type="ECO:0000256" key="1">
    <source>
        <dbReference type="ARBA" id="ARBA00000822"/>
    </source>
</evidence>
<proteinExistence type="inferred from homology"/>
<dbReference type="PROSITE" id="PS01095">
    <property type="entry name" value="GH18_1"/>
    <property type="match status" value="1"/>
</dbReference>
<dbReference type="PANTHER" id="PTHR11177:SF317">
    <property type="entry name" value="CHITINASE 12-RELATED"/>
    <property type="match status" value="1"/>
</dbReference>
<evidence type="ECO:0000256" key="9">
    <source>
        <dbReference type="SAM" id="SignalP"/>
    </source>
</evidence>
<dbReference type="AlphaFoldDB" id="A0A4R1RAM5"/>
<dbReference type="InterPro" id="IPR029070">
    <property type="entry name" value="Chitinase_insertion_sf"/>
</dbReference>
<dbReference type="GO" id="GO:0005975">
    <property type="term" value="P:carbohydrate metabolic process"/>
    <property type="evidence" value="ECO:0007669"/>
    <property type="project" value="InterPro"/>
</dbReference>
<dbReference type="EC" id="3.2.1.14" evidence="2"/>